<dbReference type="InterPro" id="IPR038404">
    <property type="entry name" value="TRAP_DctP_sf"/>
</dbReference>
<evidence type="ECO:0000313" key="4">
    <source>
        <dbReference type="EMBL" id="GAQ25339.1"/>
    </source>
</evidence>
<reference evidence="4" key="1">
    <citation type="journal article" date="2016" name="Genome Announc.">
        <title>Draft Genome Sequence of the Syntrophic Lactate-Degrading Bacterium Tepidanaerobacter syntrophicus JLT.</title>
        <authorList>
            <person name="Matsuura N."/>
            <person name="Ohashi A."/>
            <person name="Tourlousse D.M."/>
            <person name="Sekiguchi Y."/>
        </authorList>
    </citation>
    <scope>NUCLEOTIDE SEQUENCE [LARGE SCALE GENOMIC DNA]</scope>
    <source>
        <strain evidence="4">JL</strain>
    </source>
</reference>
<dbReference type="CDD" id="cd13603">
    <property type="entry name" value="PBP2_TRAP_Siap_TeaA_like"/>
    <property type="match status" value="1"/>
</dbReference>
<dbReference type="Pfam" id="PF03480">
    <property type="entry name" value="DctP"/>
    <property type="match status" value="1"/>
</dbReference>
<dbReference type="STRING" id="224999.GCA_001485475_01355"/>
<dbReference type="RefSeq" id="WP_059032731.1">
    <property type="nucleotide sequence ID" value="NZ_DF977001.1"/>
</dbReference>
<dbReference type="PIRSF" id="PIRSF006470">
    <property type="entry name" value="DctB"/>
    <property type="match status" value="1"/>
</dbReference>
<dbReference type="OrthoDB" id="9815946at2"/>
<dbReference type="InterPro" id="IPR018389">
    <property type="entry name" value="DctP_fam"/>
</dbReference>
<dbReference type="GO" id="GO:0030288">
    <property type="term" value="C:outer membrane-bounded periplasmic space"/>
    <property type="evidence" value="ECO:0007669"/>
    <property type="project" value="InterPro"/>
</dbReference>
<gene>
    <name evidence="4" type="ORF">TSYNT_7360</name>
</gene>
<dbReference type="PANTHER" id="PTHR33376:SF7">
    <property type="entry name" value="C4-DICARBOXYLATE-BINDING PROTEIN DCTB"/>
    <property type="match status" value="1"/>
</dbReference>
<keyword evidence="5" id="KW-1185">Reference proteome</keyword>
<dbReference type="SUPFAM" id="SSF53850">
    <property type="entry name" value="Periplasmic binding protein-like II"/>
    <property type="match status" value="1"/>
</dbReference>
<keyword evidence="2" id="KW-0813">Transport</keyword>
<name>A0A0U9HGT7_9FIRM</name>
<evidence type="ECO:0000256" key="2">
    <source>
        <dbReference type="ARBA" id="ARBA00022448"/>
    </source>
</evidence>
<dbReference type="GO" id="GO:0055085">
    <property type="term" value="P:transmembrane transport"/>
    <property type="evidence" value="ECO:0007669"/>
    <property type="project" value="InterPro"/>
</dbReference>
<proteinExistence type="inferred from homology"/>
<comment type="similarity">
    <text evidence="1">Belongs to the bacterial solute-binding protein 7 family.</text>
</comment>
<dbReference type="Gene3D" id="3.40.190.170">
    <property type="entry name" value="Bacterial extracellular solute-binding protein, family 7"/>
    <property type="match status" value="1"/>
</dbReference>
<dbReference type="AlphaFoldDB" id="A0A0U9HGT7"/>
<keyword evidence="4" id="KW-0675">Receptor</keyword>
<protein>
    <submittedName>
        <fullName evidence="4">Tripartite ATP-independent transporter solute receptor, DctP family</fullName>
    </submittedName>
</protein>
<organism evidence="4">
    <name type="scientific">Tepidanaerobacter syntrophicus</name>
    <dbReference type="NCBI Taxonomy" id="224999"/>
    <lineage>
        <taxon>Bacteria</taxon>
        <taxon>Bacillati</taxon>
        <taxon>Bacillota</taxon>
        <taxon>Clostridia</taxon>
        <taxon>Thermosediminibacterales</taxon>
        <taxon>Tepidanaerobacteraceae</taxon>
        <taxon>Tepidanaerobacter</taxon>
    </lineage>
</organism>
<dbReference type="EMBL" id="DF977001">
    <property type="protein sequence ID" value="GAQ25339.1"/>
    <property type="molecule type" value="Genomic_DNA"/>
</dbReference>
<evidence type="ECO:0000313" key="5">
    <source>
        <dbReference type="Proteomes" id="UP000062160"/>
    </source>
</evidence>
<dbReference type="InterPro" id="IPR004682">
    <property type="entry name" value="TRAP_DctP"/>
</dbReference>
<dbReference type="NCBIfam" id="TIGR00787">
    <property type="entry name" value="dctP"/>
    <property type="match status" value="1"/>
</dbReference>
<dbReference type="NCBIfam" id="NF037995">
    <property type="entry name" value="TRAP_S1"/>
    <property type="match status" value="1"/>
</dbReference>
<evidence type="ECO:0000256" key="1">
    <source>
        <dbReference type="ARBA" id="ARBA00009023"/>
    </source>
</evidence>
<evidence type="ECO:0000256" key="3">
    <source>
        <dbReference type="ARBA" id="ARBA00022729"/>
    </source>
</evidence>
<dbReference type="Proteomes" id="UP000062160">
    <property type="component" value="Unassembled WGS sequence"/>
</dbReference>
<dbReference type="PANTHER" id="PTHR33376">
    <property type="match status" value="1"/>
</dbReference>
<accession>A0A0U9HGT7</accession>
<sequence>MKYMRGIVISLLFVLGFSLVFVFFTQKEDDKTILIRIGHDQPVVNERHIALTHFKELVEERSNGEIRVEIYPQGLLGNEATLTESVSFDDLEMVATSSTNQYGSLISVFELPYLFDSYEEAWATLDGEIGRKVADTYLDNNLRILAYFENGFRQITSNRPIYSPEDLKGLKIRTPEFPMSIQVFNALGANPTPMGFGELYTALQQGTVDAQENPVANAYTNKFQEVQDYLIMTNHQYMPVHLIISDEFFQSLSKEYQEIIQKSAQESAEFHRQLLREREQQMIDELVADGMKVIEVDTEPFKEKVGPVYEWFARIHGQEIIDRILKAAKS</sequence>
<keyword evidence="3" id="KW-0732">Signal</keyword>